<evidence type="ECO:0000313" key="13">
    <source>
        <dbReference type="EMBL" id="SUD61357.1"/>
    </source>
</evidence>
<dbReference type="GO" id="GO:0003676">
    <property type="term" value="F:nucleic acid binding"/>
    <property type="evidence" value="ECO:0007669"/>
    <property type="project" value="InterPro"/>
</dbReference>
<dbReference type="SUPFAM" id="SSF82771">
    <property type="entry name" value="GIY-YIG endonuclease"/>
    <property type="match status" value="1"/>
</dbReference>
<evidence type="ECO:0000256" key="6">
    <source>
        <dbReference type="ARBA" id="ARBA00022881"/>
    </source>
</evidence>
<evidence type="ECO:0000259" key="12">
    <source>
        <dbReference type="PROSITE" id="PS50164"/>
    </source>
</evidence>
<dbReference type="InterPro" id="IPR050066">
    <property type="entry name" value="UvrABC_protein_C"/>
</dbReference>
<evidence type="ECO:0000256" key="7">
    <source>
        <dbReference type="ARBA" id="ARBA00023204"/>
    </source>
</evidence>
<dbReference type="InterPro" id="IPR000305">
    <property type="entry name" value="GIY-YIG_endonuc"/>
</dbReference>
<keyword evidence="8" id="KW-0742">SOS response</keyword>
<accession>A0A379K9F9</accession>
<protein>
    <recommendedName>
        <fullName evidence="9">Excinuclease cho</fullName>
    </recommendedName>
    <alternativeName>
        <fullName evidence="11">Endonuclease cho</fullName>
    </alternativeName>
    <alternativeName>
        <fullName evidence="10">UvrC homolog protein</fullName>
    </alternativeName>
</protein>
<dbReference type="Gene3D" id="3.40.1440.10">
    <property type="entry name" value="GIY-YIG endonuclease"/>
    <property type="match status" value="1"/>
</dbReference>
<organism evidence="13 14">
    <name type="scientific">Ectopseudomonas oleovorans</name>
    <name type="common">Pseudomonas oleovorans</name>
    <dbReference type="NCBI Taxonomy" id="301"/>
    <lineage>
        <taxon>Bacteria</taxon>
        <taxon>Pseudomonadati</taxon>
        <taxon>Pseudomonadota</taxon>
        <taxon>Gammaproteobacteria</taxon>
        <taxon>Pseudomonadales</taxon>
        <taxon>Pseudomonadaceae</taxon>
        <taxon>Ectopseudomonas</taxon>
    </lineage>
</organism>
<keyword evidence="3" id="KW-0228">DNA excision</keyword>
<dbReference type="SUPFAM" id="SSF53098">
    <property type="entry name" value="Ribonuclease H-like"/>
    <property type="match status" value="1"/>
</dbReference>
<dbReference type="EMBL" id="UGUW01000004">
    <property type="protein sequence ID" value="SUD61357.1"/>
    <property type="molecule type" value="Genomic_DNA"/>
</dbReference>
<evidence type="ECO:0000256" key="5">
    <source>
        <dbReference type="ARBA" id="ARBA00022839"/>
    </source>
</evidence>
<evidence type="ECO:0000256" key="1">
    <source>
        <dbReference type="ARBA" id="ARBA00022722"/>
    </source>
</evidence>
<evidence type="ECO:0000256" key="8">
    <source>
        <dbReference type="ARBA" id="ARBA00023236"/>
    </source>
</evidence>
<gene>
    <name evidence="13" type="primary">uvrC_2</name>
    <name evidence="13" type="ORF">NCTC10860_03739</name>
</gene>
<dbReference type="InterPro" id="IPR047296">
    <property type="entry name" value="GIY-YIG_UvrC_Cho"/>
</dbReference>
<keyword evidence="6" id="KW-0267">Excision nuclease</keyword>
<dbReference type="InterPro" id="IPR035901">
    <property type="entry name" value="GIY-YIG_endonuc_sf"/>
</dbReference>
<dbReference type="CDD" id="cd06127">
    <property type="entry name" value="DEDDh"/>
    <property type="match status" value="1"/>
</dbReference>
<dbReference type="GO" id="GO:0009432">
    <property type="term" value="P:SOS response"/>
    <property type="evidence" value="ECO:0007669"/>
    <property type="project" value="UniProtKB-KW"/>
</dbReference>
<sequence length="478" mass="52825">MTATFAAAATLQGRALAVVEVKTTGVHPARDAIWELAIIQVDAEGCVAERLHWLFEPCVALPPQLLSLSGLHPLELSGQPRIDSEARAIADAIRGRVLMGHNLRFSLAFLRRVLPDWKTLRPPQLCTLRLARATLPQLASAGFDALCAHFGITRFFRDRAVPDAEAVLTLAQHLLQEVAPTTLGQQLRSAARPPLLAAERFAQLPERPGVYYFVGDGGAQLYVGKSRNLRRRVMSHFQNDHRDRRSLQMVQQIRDVQVAITAGELGALLFESAEIKRLQPLYNRRLRKQRELLTWALAGEPGELHIELLQHQALRPGLRHVGLFRSRHQARQWLLEQARERRLCLRVLGLEEGEGACFAYQLGRCAGACCGEEPRSAHDRRLLAGAERLQCRPRPGPGTGRSRWSSATSSTASLSGMCSINGVISVRSINSIMPSRCWPRVVAVSISIPITSCSAICAATRIWRSCRCECAPSDSDPG</sequence>
<keyword evidence="5" id="KW-0269">Exonuclease</keyword>
<dbReference type="AlphaFoldDB" id="A0A379K9F9"/>
<keyword evidence="2" id="KW-0227">DNA damage</keyword>
<evidence type="ECO:0000313" key="14">
    <source>
        <dbReference type="Proteomes" id="UP000254084"/>
    </source>
</evidence>
<dbReference type="GO" id="GO:0009380">
    <property type="term" value="C:excinuclease repair complex"/>
    <property type="evidence" value="ECO:0007669"/>
    <property type="project" value="TreeGrafter"/>
</dbReference>
<name>A0A379K9F9_ECTOL</name>
<dbReference type="RefSeq" id="WP_255311617.1">
    <property type="nucleotide sequence ID" value="NZ_UGUW01000004.1"/>
</dbReference>
<reference evidence="13 14" key="1">
    <citation type="submission" date="2018-06" db="EMBL/GenBank/DDBJ databases">
        <authorList>
            <consortium name="Pathogen Informatics"/>
            <person name="Doyle S."/>
        </authorList>
    </citation>
    <scope>NUCLEOTIDE SEQUENCE [LARGE SCALE GENOMIC DNA]</scope>
    <source>
        <strain evidence="13 14">NCTC10860</strain>
    </source>
</reference>
<evidence type="ECO:0000256" key="4">
    <source>
        <dbReference type="ARBA" id="ARBA00022801"/>
    </source>
</evidence>
<dbReference type="InterPro" id="IPR012337">
    <property type="entry name" value="RNaseH-like_sf"/>
</dbReference>
<dbReference type="Proteomes" id="UP000254084">
    <property type="component" value="Unassembled WGS sequence"/>
</dbReference>
<dbReference type="GO" id="GO:0006289">
    <property type="term" value="P:nucleotide-excision repair"/>
    <property type="evidence" value="ECO:0007669"/>
    <property type="project" value="InterPro"/>
</dbReference>
<evidence type="ECO:0000256" key="3">
    <source>
        <dbReference type="ARBA" id="ARBA00022769"/>
    </source>
</evidence>
<evidence type="ECO:0000256" key="9">
    <source>
        <dbReference type="ARBA" id="ARBA00040756"/>
    </source>
</evidence>
<dbReference type="Gene3D" id="3.30.420.10">
    <property type="entry name" value="Ribonuclease H-like superfamily/Ribonuclease H"/>
    <property type="match status" value="1"/>
</dbReference>
<dbReference type="CDD" id="cd10434">
    <property type="entry name" value="GIY-YIG_UvrC_Cho"/>
    <property type="match status" value="1"/>
</dbReference>
<dbReference type="Pfam" id="PF00929">
    <property type="entry name" value="RNase_T"/>
    <property type="match status" value="1"/>
</dbReference>
<keyword evidence="4 13" id="KW-0378">Hydrolase</keyword>
<evidence type="ECO:0000256" key="11">
    <source>
        <dbReference type="ARBA" id="ARBA00042732"/>
    </source>
</evidence>
<dbReference type="PANTHER" id="PTHR30562:SF10">
    <property type="entry name" value="EXCINUCLEASE CHO"/>
    <property type="match status" value="1"/>
</dbReference>
<dbReference type="InterPro" id="IPR036397">
    <property type="entry name" value="RNaseH_sf"/>
</dbReference>
<dbReference type="SMART" id="SM00479">
    <property type="entry name" value="EXOIII"/>
    <property type="match status" value="1"/>
</dbReference>
<dbReference type="GO" id="GO:0004527">
    <property type="term" value="F:exonuclease activity"/>
    <property type="evidence" value="ECO:0007669"/>
    <property type="project" value="UniProtKB-KW"/>
</dbReference>
<keyword evidence="1" id="KW-0540">Nuclease</keyword>
<evidence type="ECO:0000256" key="10">
    <source>
        <dbReference type="ARBA" id="ARBA00042138"/>
    </source>
</evidence>
<dbReference type="SMART" id="SM00465">
    <property type="entry name" value="GIYc"/>
    <property type="match status" value="1"/>
</dbReference>
<proteinExistence type="predicted"/>
<dbReference type="PROSITE" id="PS50164">
    <property type="entry name" value="GIY_YIG"/>
    <property type="match status" value="1"/>
</dbReference>
<dbReference type="InterPro" id="IPR013520">
    <property type="entry name" value="Ribonucl_H"/>
</dbReference>
<dbReference type="Pfam" id="PF01541">
    <property type="entry name" value="GIY-YIG"/>
    <property type="match status" value="1"/>
</dbReference>
<keyword evidence="7" id="KW-0234">DNA repair</keyword>
<evidence type="ECO:0000256" key="2">
    <source>
        <dbReference type="ARBA" id="ARBA00022763"/>
    </source>
</evidence>
<dbReference type="PANTHER" id="PTHR30562">
    <property type="entry name" value="UVRC/OXIDOREDUCTASE"/>
    <property type="match status" value="1"/>
</dbReference>
<feature type="domain" description="GIY-YIG" evidence="12">
    <location>
        <begin position="206"/>
        <end position="284"/>
    </location>
</feature>